<organism evidence="1 2">
    <name type="scientific">Desulfotomaculum copahuensis</name>
    <dbReference type="NCBI Taxonomy" id="1838280"/>
    <lineage>
        <taxon>Bacteria</taxon>
        <taxon>Bacillati</taxon>
        <taxon>Bacillota</taxon>
        <taxon>Clostridia</taxon>
        <taxon>Eubacteriales</taxon>
        <taxon>Desulfotomaculaceae</taxon>
        <taxon>Desulfotomaculum</taxon>
    </lineage>
</organism>
<protein>
    <recommendedName>
        <fullName evidence="3">Sporulation protein</fullName>
    </recommendedName>
</protein>
<dbReference type="Proteomes" id="UP000078532">
    <property type="component" value="Unassembled WGS sequence"/>
</dbReference>
<dbReference type="OrthoDB" id="2986513at2"/>
<dbReference type="EMBL" id="LYVF01000197">
    <property type="protein sequence ID" value="OAT79456.1"/>
    <property type="molecule type" value="Genomic_DNA"/>
</dbReference>
<name>A0A1B7LAX3_9FIRM</name>
<dbReference type="STRING" id="1838280.A6M21_01275"/>
<proteinExistence type="predicted"/>
<evidence type="ECO:0008006" key="3">
    <source>
        <dbReference type="Google" id="ProtNLM"/>
    </source>
</evidence>
<dbReference type="AlphaFoldDB" id="A0A1B7LAX3"/>
<evidence type="ECO:0000313" key="1">
    <source>
        <dbReference type="EMBL" id="OAT79456.1"/>
    </source>
</evidence>
<comment type="caution">
    <text evidence="1">The sequence shown here is derived from an EMBL/GenBank/DDBJ whole genome shotgun (WGS) entry which is preliminary data.</text>
</comment>
<sequence>MAQTISIGAARHQDLIKTRLYREFELLKNMGLQVKLEESPAGNLTFFRVTGREEPCRVDGGDKLKQHIADILSDLILGQWEKFLLRDIIRENYYFFNEDERRDIFNYATQYTGHDGEGRSMVYQLHRRCRVRKKIDEFLGQNNQIVLEGFIRFRLKEYMEELQEAVDRAVDEFLLEREYKEFVQLLKYFVEIQEPRVDMVHVLVSSGGVFQLLDEQKQVINSDYLEGFILDVVKNEISYDDLLISALITLAPGQIVYHTGGGGMQDSTLETIKSVFSGRVCECTGCELCRKKN</sequence>
<reference evidence="1 2" key="1">
    <citation type="submission" date="2016-04" db="EMBL/GenBank/DDBJ databases">
        <authorList>
            <person name="Evans L.H."/>
            <person name="Alamgir A."/>
            <person name="Owens N."/>
            <person name="Weber N.D."/>
            <person name="Virtaneva K."/>
            <person name="Barbian K."/>
            <person name="Babar A."/>
            <person name="Rosenke K."/>
        </authorList>
    </citation>
    <scope>NUCLEOTIDE SEQUENCE [LARGE SCALE GENOMIC DNA]</scope>
    <source>
        <strain evidence="1 2">LMa1</strain>
    </source>
</reference>
<dbReference type="InterPro" id="IPR014199">
    <property type="entry name" value="Spore_YtxC"/>
</dbReference>
<evidence type="ECO:0000313" key="2">
    <source>
        <dbReference type="Proteomes" id="UP000078532"/>
    </source>
</evidence>
<accession>A0A1B7LAX3</accession>
<gene>
    <name evidence="1" type="ORF">A6M21_01275</name>
</gene>
<dbReference type="NCBIfam" id="TIGR02834">
    <property type="entry name" value="spo_ytxC"/>
    <property type="match status" value="1"/>
</dbReference>
<dbReference type="Pfam" id="PF08812">
    <property type="entry name" value="YtxC"/>
    <property type="match status" value="1"/>
</dbReference>
<keyword evidence="2" id="KW-1185">Reference proteome</keyword>
<dbReference type="RefSeq" id="WP_066671665.1">
    <property type="nucleotide sequence ID" value="NZ_LYVF01000197.1"/>
</dbReference>